<dbReference type="Gene3D" id="3.30.420.10">
    <property type="entry name" value="Ribonuclease H-like superfamily/Ribonuclease H"/>
    <property type="match status" value="1"/>
</dbReference>
<comment type="caution">
    <text evidence="1">The sequence shown here is derived from an EMBL/GenBank/DDBJ whole genome shotgun (WGS) entry which is preliminary data.</text>
</comment>
<dbReference type="InterPro" id="IPR036397">
    <property type="entry name" value="RNaseH_sf"/>
</dbReference>
<dbReference type="EMBL" id="JARK01001339">
    <property type="protein sequence ID" value="EYC32264.1"/>
    <property type="molecule type" value="Genomic_DNA"/>
</dbReference>
<name>A0A016VXD0_9BILA</name>
<dbReference type="PANTHER" id="PTHR46060:SF1">
    <property type="entry name" value="MARINER MOS1 TRANSPOSASE-LIKE PROTEIN"/>
    <property type="match status" value="1"/>
</dbReference>
<proteinExistence type="predicted"/>
<evidence type="ECO:0000313" key="2">
    <source>
        <dbReference type="Proteomes" id="UP000024635"/>
    </source>
</evidence>
<gene>
    <name evidence="1" type="primary">Acey_s0003.g1485</name>
    <name evidence="1" type="ORF">Y032_0003g1485</name>
</gene>
<dbReference type="STRING" id="53326.A0A016VXD0"/>
<keyword evidence="2" id="KW-1185">Reference proteome</keyword>
<accession>A0A016VXD0</accession>
<protein>
    <submittedName>
        <fullName evidence="1">Uncharacterized protein</fullName>
    </submittedName>
</protein>
<dbReference type="GO" id="GO:0003676">
    <property type="term" value="F:nucleic acid binding"/>
    <property type="evidence" value="ECO:0007669"/>
    <property type="project" value="InterPro"/>
</dbReference>
<dbReference type="AlphaFoldDB" id="A0A016VXD0"/>
<dbReference type="Proteomes" id="UP000024635">
    <property type="component" value="Unassembled WGS sequence"/>
</dbReference>
<evidence type="ECO:0000313" key="1">
    <source>
        <dbReference type="EMBL" id="EYC32264.1"/>
    </source>
</evidence>
<dbReference type="Pfam" id="PF01359">
    <property type="entry name" value="Transposase_1"/>
    <property type="match status" value="1"/>
</dbReference>
<organism evidence="1 2">
    <name type="scientific">Ancylostoma ceylanicum</name>
    <dbReference type="NCBI Taxonomy" id="53326"/>
    <lineage>
        <taxon>Eukaryota</taxon>
        <taxon>Metazoa</taxon>
        <taxon>Ecdysozoa</taxon>
        <taxon>Nematoda</taxon>
        <taxon>Chromadorea</taxon>
        <taxon>Rhabditida</taxon>
        <taxon>Rhabditina</taxon>
        <taxon>Rhabditomorpha</taxon>
        <taxon>Strongyloidea</taxon>
        <taxon>Ancylostomatidae</taxon>
        <taxon>Ancylostomatinae</taxon>
        <taxon>Ancylostoma</taxon>
    </lineage>
</organism>
<dbReference type="PANTHER" id="PTHR46060">
    <property type="entry name" value="MARINER MOS1 TRANSPOSASE-LIKE PROTEIN"/>
    <property type="match status" value="1"/>
</dbReference>
<dbReference type="InterPro" id="IPR052709">
    <property type="entry name" value="Transposase-MT_Hybrid"/>
</dbReference>
<dbReference type="InterPro" id="IPR001888">
    <property type="entry name" value="Transposase_1"/>
</dbReference>
<dbReference type="OrthoDB" id="5863303at2759"/>
<reference evidence="2" key="1">
    <citation type="journal article" date="2015" name="Nat. Genet.">
        <title>The genome and transcriptome of the zoonotic hookworm Ancylostoma ceylanicum identify infection-specific gene families.</title>
        <authorList>
            <person name="Schwarz E.M."/>
            <person name="Hu Y."/>
            <person name="Antoshechkin I."/>
            <person name="Miller M.M."/>
            <person name="Sternberg P.W."/>
            <person name="Aroian R.V."/>
        </authorList>
    </citation>
    <scope>NUCLEOTIDE SEQUENCE</scope>
    <source>
        <strain evidence="2">HY135</strain>
    </source>
</reference>
<sequence>MKSIAKARKIGRCVPHALMQYDMDRRADMALFLLELKRTRERLEYLVTVDEKCIFSLNVPALWVDKGVGAEDVPKPNVHAKKVMLCSWWSVHGVKYWEPLAEGSTVIADAYIEQPRDLKANLENACPEQHGVYFQHCNVQLHIARRRKAELVKVG</sequence>